<dbReference type="EMBL" id="JAEUWV010000003">
    <property type="protein sequence ID" value="MCO6394105.1"/>
    <property type="molecule type" value="Genomic_DNA"/>
</dbReference>
<organism evidence="2 3">
    <name type="scientific">Corynebacterium lipophilum</name>
    <dbReference type="NCBI Taxonomy" id="2804918"/>
    <lineage>
        <taxon>Bacteria</taxon>
        <taxon>Bacillati</taxon>
        <taxon>Actinomycetota</taxon>
        <taxon>Actinomycetes</taxon>
        <taxon>Mycobacteriales</taxon>
        <taxon>Corynebacteriaceae</taxon>
        <taxon>Corynebacterium</taxon>
    </lineage>
</organism>
<proteinExistence type="predicted"/>
<dbReference type="RefSeq" id="WP_071573331.1">
    <property type="nucleotide sequence ID" value="NZ_JAEUWV010000003.1"/>
</dbReference>
<evidence type="ECO:0000313" key="3">
    <source>
        <dbReference type="Proteomes" id="UP001205920"/>
    </source>
</evidence>
<keyword evidence="3" id="KW-1185">Reference proteome</keyword>
<dbReference type="Proteomes" id="UP001205920">
    <property type="component" value="Unassembled WGS sequence"/>
</dbReference>
<protein>
    <submittedName>
        <fullName evidence="2">Uncharacterized protein</fullName>
    </submittedName>
</protein>
<evidence type="ECO:0000313" key="2">
    <source>
        <dbReference type="EMBL" id="MCO6394105.1"/>
    </source>
</evidence>
<feature type="region of interest" description="Disordered" evidence="1">
    <location>
        <begin position="265"/>
        <end position="337"/>
    </location>
</feature>
<comment type="caution">
    <text evidence="2">The sequence shown here is derived from an EMBL/GenBank/DDBJ whole genome shotgun (WGS) entry which is preliminary data.</text>
</comment>
<evidence type="ECO:0000256" key="1">
    <source>
        <dbReference type="SAM" id="MobiDB-lite"/>
    </source>
</evidence>
<reference evidence="2 3" key="1">
    <citation type="submission" date="2021-01" db="EMBL/GenBank/DDBJ databases">
        <title>Identification and Characterization of Corynebacterium sp.</title>
        <authorList>
            <person name="Luo Q."/>
            <person name="Qu P."/>
            <person name="Chen Q."/>
        </authorList>
    </citation>
    <scope>NUCLEOTIDE SEQUENCE [LARGE SCALE GENOMIC DNA]</scope>
    <source>
        <strain evidence="2 3">MC-18</strain>
    </source>
</reference>
<dbReference type="AlphaFoldDB" id="A0AAW5HRX2"/>
<feature type="compositionally biased region" description="Basic and acidic residues" evidence="1">
    <location>
        <begin position="328"/>
        <end position="337"/>
    </location>
</feature>
<accession>A0AAW5HRX2</accession>
<sequence length="337" mass="36323">MELSLPVYPLAPSTWGAGEEVTVVDVVQSPLFAEFGGTRHTSYVPVVLEPNAVEESWRVRRLGHGIVGEISQFDRARYVDLERIHKSQLLPVTLAAVKFDAEQGKFAVDVILPPPQLAVPRNNAGLHSLVLPSGDMAIIDTERGEFSAEQLASLAPGQWFVGLQTAGDADVVVTLGERVLGCVSAADLDDVRAMLLDAPSPDNGCVVARAFFLDGMAALDIADYSDAADPMWLHVPDLTHSSPDGGKQFETVQFPDGSWAVTVDRSRAAVPTRPRTNTQGAEPAPLVDIDVVEDEEASILAETATAEPPSSDDGDYLTEVQKARRRRSQDAGRHRKP</sequence>
<name>A0AAW5HRX2_9CORY</name>
<gene>
    <name evidence="2" type="ORF">JMN37_03755</name>
</gene>